<gene>
    <name evidence="2" type="ORF">H257_15496</name>
</gene>
<dbReference type="EMBL" id="KI913184">
    <property type="protein sequence ID" value="ETV68492.1"/>
    <property type="molecule type" value="Genomic_DNA"/>
</dbReference>
<dbReference type="RefSeq" id="XP_009841921.1">
    <property type="nucleotide sequence ID" value="XM_009843619.1"/>
</dbReference>
<dbReference type="OrthoDB" id="64525at2759"/>
<evidence type="ECO:0000256" key="1">
    <source>
        <dbReference type="SAM" id="Coils"/>
    </source>
</evidence>
<reference evidence="2" key="1">
    <citation type="submission" date="2013-12" db="EMBL/GenBank/DDBJ databases">
        <title>The Genome Sequence of Aphanomyces astaci APO3.</title>
        <authorList>
            <consortium name="The Broad Institute Genomics Platform"/>
            <person name="Russ C."/>
            <person name="Tyler B."/>
            <person name="van West P."/>
            <person name="Dieguez-Uribeondo J."/>
            <person name="Young S.K."/>
            <person name="Zeng Q."/>
            <person name="Gargeya S."/>
            <person name="Fitzgerald M."/>
            <person name="Abouelleil A."/>
            <person name="Alvarado L."/>
            <person name="Chapman S.B."/>
            <person name="Gainer-Dewar J."/>
            <person name="Goldberg J."/>
            <person name="Griggs A."/>
            <person name="Gujja S."/>
            <person name="Hansen M."/>
            <person name="Howarth C."/>
            <person name="Imamovic A."/>
            <person name="Ireland A."/>
            <person name="Larimer J."/>
            <person name="McCowan C."/>
            <person name="Murphy C."/>
            <person name="Pearson M."/>
            <person name="Poon T.W."/>
            <person name="Priest M."/>
            <person name="Roberts A."/>
            <person name="Saif S."/>
            <person name="Shea T."/>
            <person name="Sykes S."/>
            <person name="Wortman J."/>
            <person name="Nusbaum C."/>
            <person name="Birren B."/>
        </authorList>
    </citation>
    <scope>NUCLEOTIDE SEQUENCE [LARGE SCALE GENOMIC DNA]</scope>
    <source>
        <strain evidence="2">APO3</strain>
    </source>
</reference>
<dbReference type="VEuPathDB" id="FungiDB:H257_15496"/>
<feature type="coiled-coil region" evidence="1">
    <location>
        <begin position="292"/>
        <end position="354"/>
    </location>
</feature>
<sequence>MPEFKCHLRVHNPLGCHTAAATAAMLQRQRGNPKCIQWRDPSGEASAPLRFHSIGWSLAESPPGWSTVLAPAMSHDHHMTFLHVGAFSGSWLQDQLPAIFDALLTGRRGLLTLSYYNVVGNSGIRDHFSSLDAVSLPEECYIEPTSTPANKLHIPITTPLNWRPLVQLMQHSPVDPEDHLVLQVTFDGTATATICSVATMLHPSTGVCYPWYTGQLRPTSSPAPSSSLMSAVYPYIHRAAAVIVWTVVDCSHPPNVVRNALLATFKLKKWLKSTASAACVSMNVSKCAEASAALSLANRRELEAQVKALAEEKAAADAATAQVTQKLLRVQAQCDQLQRTLSATQDELHKRNAKLAAMAADTSRRLVEQDIVQAAMIEENDLLARQVQNQVVRTDHVTNELWAQGSFKRKWLQAEATCRVLRKQLAVAKQLQ</sequence>
<protein>
    <submittedName>
        <fullName evidence="2">Uncharacterized protein</fullName>
    </submittedName>
</protein>
<evidence type="ECO:0000313" key="2">
    <source>
        <dbReference type="EMBL" id="ETV68492.1"/>
    </source>
</evidence>
<dbReference type="AlphaFoldDB" id="W4FLU0"/>
<keyword evidence="1" id="KW-0175">Coiled coil</keyword>
<accession>W4FLU0</accession>
<name>W4FLU0_APHAT</name>
<organism evidence="2">
    <name type="scientific">Aphanomyces astaci</name>
    <name type="common">Crayfish plague agent</name>
    <dbReference type="NCBI Taxonomy" id="112090"/>
    <lineage>
        <taxon>Eukaryota</taxon>
        <taxon>Sar</taxon>
        <taxon>Stramenopiles</taxon>
        <taxon>Oomycota</taxon>
        <taxon>Saprolegniomycetes</taxon>
        <taxon>Saprolegniales</taxon>
        <taxon>Verrucalvaceae</taxon>
        <taxon>Aphanomyces</taxon>
    </lineage>
</organism>
<proteinExistence type="predicted"/>
<dbReference type="GeneID" id="20817492"/>